<dbReference type="OrthoDB" id="271725at2759"/>
<dbReference type="PROSITE" id="PS50102">
    <property type="entry name" value="RRM"/>
    <property type="match status" value="1"/>
</dbReference>
<dbReference type="AlphaFoldDB" id="A0A0L0HT62"/>
<dbReference type="InParanoid" id="A0A0L0HT62"/>
<evidence type="ECO:0000313" key="6">
    <source>
        <dbReference type="Proteomes" id="UP000053201"/>
    </source>
</evidence>
<dbReference type="Gene3D" id="3.30.70.330">
    <property type="match status" value="1"/>
</dbReference>
<dbReference type="Proteomes" id="UP000053201">
    <property type="component" value="Unassembled WGS sequence"/>
</dbReference>
<organism evidence="5 6">
    <name type="scientific">Spizellomyces punctatus (strain DAOM BR117)</name>
    <dbReference type="NCBI Taxonomy" id="645134"/>
    <lineage>
        <taxon>Eukaryota</taxon>
        <taxon>Fungi</taxon>
        <taxon>Fungi incertae sedis</taxon>
        <taxon>Chytridiomycota</taxon>
        <taxon>Chytridiomycota incertae sedis</taxon>
        <taxon>Chytridiomycetes</taxon>
        <taxon>Spizellomycetales</taxon>
        <taxon>Spizellomycetaceae</taxon>
        <taxon>Spizellomyces</taxon>
    </lineage>
</organism>
<feature type="compositionally biased region" description="Polar residues" evidence="3">
    <location>
        <begin position="334"/>
        <end position="355"/>
    </location>
</feature>
<dbReference type="VEuPathDB" id="FungiDB:SPPG_00040"/>
<accession>A0A0L0HT62</accession>
<dbReference type="InterPro" id="IPR012677">
    <property type="entry name" value="Nucleotide-bd_a/b_plait_sf"/>
</dbReference>
<evidence type="ECO:0000256" key="2">
    <source>
        <dbReference type="PROSITE-ProRule" id="PRU00176"/>
    </source>
</evidence>
<feature type="region of interest" description="Disordered" evidence="3">
    <location>
        <begin position="283"/>
        <end position="355"/>
    </location>
</feature>
<dbReference type="RefSeq" id="XP_016612347.1">
    <property type="nucleotide sequence ID" value="XM_016748376.1"/>
</dbReference>
<name>A0A0L0HT62_SPIPD</name>
<keyword evidence="6" id="KW-1185">Reference proteome</keyword>
<dbReference type="GO" id="GO:0003723">
    <property type="term" value="F:RNA binding"/>
    <property type="evidence" value="ECO:0007669"/>
    <property type="project" value="UniProtKB-UniRule"/>
</dbReference>
<protein>
    <recommendedName>
        <fullName evidence="4">RRM domain-containing protein</fullName>
    </recommendedName>
</protein>
<dbReference type="SUPFAM" id="SSF54928">
    <property type="entry name" value="RNA-binding domain, RBD"/>
    <property type="match status" value="2"/>
</dbReference>
<evidence type="ECO:0000256" key="3">
    <source>
        <dbReference type="SAM" id="MobiDB-lite"/>
    </source>
</evidence>
<evidence type="ECO:0000313" key="5">
    <source>
        <dbReference type="EMBL" id="KND04308.1"/>
    </source>
</evidence>
<sequence>MQPVNMYKSANPNLNNNTVYSPMYTHQLRPRAVSCPTRMQVPSSQPDTNTVHIAYRPGMTDRGELYLYFRNYLGFELFAFYDHYCFVRFVDPESARRALSIPAPQGVITLEPAQKNYKVPYPQPEEESSRCKVIHVTHLPTNYSKEEMCKVFRSFPGFLKVEFHGKYGYVFFETDQAASKCWRRLRQETNLVVSYAKNAKLDDEDLLTVEREKLMMNNLNNLQPFYQAGPKLYPPAPIPRFVQKAHEEYSFLNRESIEQLDADIRNDFEMLLAESQARLWPRPFDLAPGVPKPPPVRAATQEEDENTWVNESSFEEEVSFLSDGSPADGHITPGSRTLVNSPSAGSSPETPQIPSNNLLQASWALLKGTSLHPGRVESSHLKMLSYSGLRPGSGLHPNERQGFTWGKVGEETRSKHVATVGPSLNWNPLHQLSVPDNHRRLPDHVLVGMNRPRAASFSAYHPAHSLMMNGYHDGHRGPVHRRTCQRQIP</sequence>
<dbReference type="InterPro" id="IPR035979">
    <property type="entry name" value="RBD_domain_sf"/>
</dbReference>
<gene>
    <name evidence="5" type="ORF">SPPG_00040</name>
</gene>
<dbReference type="PANTHER" id="PTHR10501">
    <property type="entry name" value="U1 SMALL NUCLEAR RIBONUCLEOPROTEIN A/U2 SMALL NUCLEAR RIBONUCLEOPROTEIN B"/>
    <property type="match status" value="1"/>
</dbReference>
<feature type="domain" description="RRM" evidence="4">
    <location>
        <begin position="132"/>
        <end position="198"/>
    </location>
</feature>
<keyword evidence="1 2" id="KW-0694">RNA-binding</keyword>
<dbReference type="EMBL" id="KQ257450">
    <property type="protein sequence ID" value="KND04308.1"/>
    <property type="molecule type" value="Genomic_DNA"/>
</dbReference>
<dbReference type="InterPro" id="IPR000504">
    <property type="entry name" value="RRM_dom"/>
</dbReference>
<evidence type="ECO:0000259" key="4">
    <source>
        <dbReference type="PROSITE" id="PS50102"/>
    </source>
</evidence>
<reference evidence="5 6" key="1">
    <citation type="submission" date="2009-08" db="EMBL/GenBank/DDBJ databases">
        <title>The Genome Sequence of Spizellomyces punctatus strain DAOM BR117.</title>
        <authorList>
            <consortium name="The Broad Institute Genome Sequencing Platform"/>
            <person name="Russ C."/>
            <person name="Cuomo C."/>
            <person name="Shea T."/>
            <person name="Young S.K."/>
            <person name="Zeng Q."/>
            <person name="Koehrsen M."/>
            <person name="Haas B."/>
            <person name="Borodovsky M."/>
            <person name="Guigo R."/>
            <person name="Alvarado L."/>
            <person name="Berlin A."/>
            <person name="Bochicchio J."/>
            <person name="Borenstein D."/>
            <person name="Chapman S."/>
            <person name="Chen Z."/>
            <person name="Engels R."/>
            <person name="Freedman E."/>
            <person name="Gellesch M."/>
            <person name="Goldberg J."/>
            <person name="Griggs A."/>
            <person name="Gujja S."/>
            <person name="Heiman D."/>
            <person name="Hepburn T."/>
            <person name="Howarth C."/>
            <person name="Jen D."/>
            <person name="Larson L."/>
            <person name="Lewis B."/>
            <person name="Mehta T."/>
            <person name="Park D."/>
            <person name="Pearson M."/>
            <person name="Roberts A."/>
            <person name="Saif S."/>
            <person name="Shenoy N."/>
            <person name="Sisk P."/>
            <person name="Stolte C."/>
            <person name="Sykes S."/>
            <person name="Thomson T."/>
            <person name="Walk T."/>
            <person name="White J."/>
            <person name="Yandava C."/>
            <person name="Burger G."/>
            <person name="Gray M.W."/>
            <person name="Holland P.W.H."/>
            <person name="King N."/>
            <person name="Lang F.B.F."/>
            <person name="Roger A.J."/>
            <person name="Ruiz-Trillo I."/>
            <person name="Lander E."/>
            <person name="Nusbaum C."/>
        </authorList>
    </citation>
    <scope>NUCLEOTIDE SEQUENCE [LARGE SCALE GENOMIC DNA]</scope>
    <source>
        <strain evidence="5 6">DAOM BR117</strain>
    </source>
</reference>
<evidence type="ECO:0000256" key="1">
    <source>
        <dbReference type="ARBA" id="ARBA00022884"/>
    </source>
</evidence>
<dbReference type="GeneID" id="27683794"/>
<proteinExistence type="predicted"/>